<dbReference type="SUPFAM" id="SSF56747">
    <property type="entry name" value="Prim-pol domain"/>
    <property type="match status" value="1"/>
</dbReference>
<feature type="domain" description="DNA primase/polymerase bifunctional N-terminal" evidence="2">
    <location>
        <begin position="15"/>
        <end position="185"/>
    </location>
</feature>
<dbReference type="RefSeq" id="WP_092679472.1">
    <property type="nucleotide sequence ID" value="NZ_FNMZ01000001.1"/>
</dbReference>
<dbReference type="Pfam" id="PF09250">
    <property type="entry name" value="Prim-Pol"/>
    <property type="match status" value="1"/>
</dbReference>
<evidence type="ECO:0000259" key="2">
    <source>
        <dbReference type="SMART" id="SM00943"/>
    </source>
</evidence>
<organism evidence="3 4">
    <name type="scientific">Albimonas donghaensis</name>
    <dbReference type="NCBI Taxonomy" id="356660"/>
    <lineage>
        <taxon>Bacteria</taxon>
        <taxon>Pseudomonadati</taxon>
        <taxon>Pseudomonadota</taxon>
        <taxon>Alphaproteobacteria</taxon>
        <taxon>Rhodobacterales</taxon>
        <taxon>Paracoccaceae</taxon>
        <taxon>Albimonas</taxon>
    </lineage>
</organism>
<dbReference type="Pfam" id="PF13148">
    <property type="entry name" value="DUF3987"/>
    <property type="match status" value="1"/>
</dbReference>
<feature type="compositionally biased region" description="Basic and acidic residues" evidence="1">
    <location>
        <begin position="455"/>
        <end position="474"/>
    </location>
</feature>
<dbReference type="AlphaFoldDB" id="A0A1H2RPS4"/>
<reference evidence="3 4" key="1">
    <citation type="submission" date="2016-10" db="EMBL/GenBank/DDBJ databases">
        <authorList>
            <person name="de Groot N.N."/>
        </authorList>
    </citation>
    <scope>NUCLEOTIDE SEQUENCE [LARGE SCALE GENOMIC DNA]</scope>
    <source>
        <strain evidence="3 4">DSM 17890</strain>
    </source>
</reference>
<feature type="compositionally biased region" description="Basic and acidic residues" evidence="1">
    <location>
        <begin position="32"/>
        <end position="46"/>
    </location>
</feature>
<dbReference type="OrthoDB" id="9067983at2"/>
<accession>A0A1H2RPS4</accession>
<feature type="region of interest" description="Disordered" evidence="1">
    <location>
        <begin position="455"/>
        <end position="491"/>
    </location>
</feature>
<evidence type="ECO:0000256" key="1">
    <source>
        <dbReference type="SAM" id="MobiDB-lite"/>
    </source>
</evidence>
<evidence type="ECO:0000313" key="3">
    <source>
        <dbReference type="EMBL" id="SDW21160.1"/>
    </source>
</evidence>
<dbReference type="EMBL" id="FNMZ01000001">
    <property type="protein sequence ID" value="SDW21160.1"/>
    <property type="molecule type" value="Genomic_DNA"/>
</dbReference>
<keyword evidence="4" id="KW-1185">Reference proteome</keyword>
<sequence length="819" mass="87902">MTHDGTFHTDAAAAAFALAKAGLPVFPCDGRPKPLAEQRYPDEPRKTPLTPHGFKDATADLDTVANWWRRFPEALPGVPMGVASDLFVADADIDRETGETAGEATLAALGITPANHMYCAPTRSGGWHFIFRWRKGLPGNSVKGLVGVDIRSEGGYVVAWAHEALIAAHEAADLKGPPSALLSALERAKDAGRRSDKGGRGGFKFDHVGCDPFFSAVKAAALANLGAWVPRIFPAADFQPGTGAWRVSSRVLGRGLQEDLSLHPDGIRDFGEEAPMTAIDVVMRWGGAATPLEAADWLCNALGIDPANKGQGARAGALVRAGDNDWPELVPLEGGDLPRLSPDMLGGWLGDYASALATSTETPFEMAACLTLGAASVAAARRVRVRVKPDYFEPCNLWLLPALAPGNRKSAVEKAAARPLRDWEREKAEAMASEIAVSASELEVAKGRSKELKAQAAKAKSDTEARDLARKAAEIESAAPEPPRPPQLWTSDATPENLGVLLSAHGERMAWLSAEGGFFEIVGGRYSKGVPNLDLMLKAHAGDAERVDRIGRAPVYLREPLLTVAMSPQPDLLRGLVAKPGFRGRGLLGRFLYFLPWSPLGWRSLDAEPTPEPAKAAYDSGLRSMLDWPEGYDRSGEPCPHVISLSPGAFEEWLSFAKRFEARMRPGGDFENATDWAGKAPGAAVRVAGVLHAADHSGGAPWMTDVPRETMERAIAFVEVSAAHALAAFRLMAADEGLAAAEQAWAWMRRRHKRSFVARDLWQGLKGSAAFATMADVSLALERLVERGYIAIARDGRGRPGRPASPTITVRPDLSADWD</sequence>
<name>A0A1H2RPS4_9RHOB</name>
<dbReference type="InterPro" id="IPR015330">
    <property type="entry name" value="DNA_primase/pol_bifunc_N"/>
</dbReference>
<gene>
    <name evidence="3" type="ORF">SAMN05444336_101421</name>
</gene>
<dbReference type="SMART" id="SM00943">
    <property type="entry name" value="Prim-Pol"/>
    <property type="match status" value="1"/>
</dbReference>
<dbReference type="InterPro" id="IPR025048">
    <property type="entry name" value="DUF3987"/>
</dbReference>
<dbReference type="STRING" id="356660.SAMN05444336_101421"/>
<feature type="region of interest" description="Disordered" evidence="1">
    <location>
        <begin position="32"/>
        <end position="54"/>
    </location>
</feature>
<evidence type="ECO:0000313" key="4">
    <source>
        <dbReference type="Proteomes" id="UP000199118"/>
    </source>
</evidence>
<proteinExistence type="predicted"/>
<protein>
    <submittedName>
        <fullName evidence="3">Bifunctional DNA primase/polymerase, N-terminal</fullName>
    </submittedName>
</protein>
<dbReference type="CDD" id="cd04859">
    <property type="entry name" value="Prim_Pol"/>
    <property type="match status" value="1"/>
</dbReference>
<feature type="region of interest" description="Disordered" evidence="1">
    <location>
        <begin position="796"/>
        <end position="819"/>
    </location>
</feature>
<dbReference type="Proteomes" id="UP000199118">
    <property type="component" value="Unassembled WGS sequence"/>
</dbReference>